<feature type="region of interest" description="Disordered" evidence="2">
    <location>
        <begin position="38"/>
        <end position="59"/>
    </location>
</feature>
<sequence length="935" mass="110399">MEMKTIIKSELDRKNLIWESIKDLKKNLNSSYSTNTSAYNTQRSLKPNSQSYQYPSNNEMTERCNQDQEIQESNNNNKFRLSFKQKENAYSSNHSQEECHFSKIDTNLLEIPQVNEQSFSTKNSNEDNAEEFNEFRRVPSQIKKLVEGQEDNQNEYRRYSQNSEKKQNYEKNFNEQMTNMTNNNDTNQQFKNNNLQNINKSIQLEGSYTAHSNNQEQDGYIQQISPFRKQKNDIKEQFVARNICEVNEFKKTQNQSANDQIELNQILQKENQDLKNLISKVRKECHQRIQSIQKEFEEQLKENNAAHEESIKILQLKFQEELASKEEDLQTFMLVYQEEQQKSQKDESIKESQDYEEAQKKISLLQAQLEESIKEKNQLSEHNINLTQEFEHLKNQNLQNLKDKQNELNMIGEKYEKEIQSLKKEMNDKILQTNQENLKKIDIFVKENIRLEDQLSKFEALSKEQQKQIQTKDIQLESLKNELKQAKDLLEIETKKQQQALPIKPDTFQTNPKMQIQPQTKRSQVQLDDINSHSYQTLVTKRDENEKENIRINQIITPQVPSKNIYEQDKALKNLLAKINDFIEQKDTKESSDVVNKECNHLNESNLNESQQSIHKSSLNNHYNKKLRILRVNNHNTSLNISYTQPTENHRRGQSLINQSLNESCSGVGIAQQQTHLRNFSIERESNIRNPYLLDAADSHRSQFFPHSRSNSNLNTQRRAISTHINTAQMCYQQKSYDREQFQYNNYAHNRSFFSDSDTSKGNLDFLSINQNIGNNYLSSKESPLRIDEEYSSIQQKKQQKQIQSQISQDLSIISRAPYNENYSSCLNEYNYMSNKLQDKIEVKLSNQQQVYKLQEKENQPQFANNYNQFANSLGYDQNQIDLKQERKKFQSTQEIQQKLSLWDNMDTLAVDDEEQNGFMNTIKDLHSKIRLIKK</sequence>
<organism evidence="3 4">
    <name type="scientific">Tetrahymena thermophila (strain SB210)</name>
    <dbReference type="NCBI Taxonomy" id="312017"/>
    <lineage>
        <taxon>Eukaryota</taxon>
        <taxon>Sar</taxon>
        <taxon>Alveolata</taxon>
        <taxon>Ciliophora</taxon>
        <taxon>Intramacronucleata</taxon>
        <taxon>Oligohymenophorea</taxon>
        <taxon>Hymenostomatida</taxon>
        <taxon>Tetrahymenina</taxon>
        <taxon>Tetrahymenidae</taxon>
        <taxon>Tetrahymena</taxon>
    </lineage>
</organism>
<name>I7MAZ6_TETTS</name>
<proteinExistence type="predicted"/>
<dbReference type="KEGG" id="tet:TTHERM_00841330"/>
<feature type="coiled-coil region" evidence="1">
    <location>
        <begin position="257"/>
        <end position="317"/>
    </location>
</feature>
<dbReference type="Proteomes" id="UP000009168">
    <property type="component" value="Unassembled WGS sequence"/>
</dbReference>
<protein>
    <submittedName>
        <fullName evidence="3">Uncharacterized protein</fullName>
    </submittedName>
</protein>
<dbReference type="InParanoid" id="I7MAZ6"/>
<reference evidence="4" key="1">
    <citation type="journal article" date="2006" name="PLoS Biol.">
        <title>Macronuclear genome sequence of the ciliate Tetrahymena thermophila, a model eukaryote.</title>
        <authorList>
            <person name="Eisen J.A."/>
            <person name="Coyne R.S."/>
            <person name="Wu M."/>
            <person name="Wu D."/>
            <person name="Thiagarajan M."/>
            <person name="Wortman J.R."/>
            <person name="Badger J.H."/>
            <person name="Ren Q."/>
            <person name="Amedeo P."/>
            <person name="Jones K.M."/>
            <person name="Tallon L.J."/>
            <person name="Delcher A.L."/>
            <person name="Salzberg S.L."/>
            <person name="Silva J.C."/>
            <person name="Haas B.J."/>
            <person name="Majoros W.H."/>
            <person name="Farzad M."/>
            <person name="Carlton J.M."/>
            <person name="Smith R.K. Jr."/>
            <person name="Garg J."/>
            <person name="Pearlman R.E."/>
            <person name="Karrer K.M."/>
            <person name="Sun L."/>
            <person name="Manning G."/>
            <person name="Elde N.C."/>
            <person name="Turkewitz A.P."/>
            <person name="Asai D.J."/>
            <person name="Wilkes D.E."/>
            <person name="Wang Y."/>
            <person name="Cai H."/>
            <person name="Collins K."/>
            <person name="Stewart B.A."/>
            <person name="Lee S.R."/>
            <person name="Wilamowska K."/>
            <person name="Weinberg Z."/>
            <person name="Ruzzo W.L."/>
            <person name="Wloga D."/>
            <person name="Gaertig J."/>
            <person name="Frankel J."/>
            <person name="Tsao C.-C."/>
            <person name="Gorovsky M.A."/>
            <person name="Keeling P.J."/>
            <person name="Waller R.F."/>
            <person name="Patron N.J."/>
            <person name="Cherry J.M."/>
            <person name="Stover N.A."/>
            <person name="Krieger C.J."/>
            <person name="del Toro C."/>
            <person name="Ryder H.F."/>
            <person name="Williamson S.C."/>
            <person name="Barbeau R.A."/>
            <person name="Hamilton E.P."/>
            <person name="Orias E."/>
        </authorList>
    </citation>
    <scope>NUCLEOTIDE SEQUENCE [LARGE SCALE GENOMIC DNA]</scope>
    <source>
        <strain evidence="4">SB210</strain>
    </source>
</reference>
<keyword evidence="4" id="KW-1185">Reference proteome</keyword>
<feature type="compositionally biased region" description="Basic and acidic residues" evidence="2">
    <location>
        <begin position="154"/>
        <end position="167"/>
    </location>
</feature>
<accession>I7MAZ6</accession>
<evidence type="ECO:0000256" key="1">
    <source>
        <dbReference type="SAM" id="Coils"/>
    </source>
</evidence>
<evidence type="ECO:0000313" key="4">
    <source>
        <dbReference type="Proteomes" id="UP000009168"/>
    </source>
</evidence>
<dbReference type="EMBL" id="GG662249">
    <property type="protein sequence ID" value="EAS07006.2"/>
    <property type="molecule type" value="Genomic_DNA"/>
</dbReference>
<feature type="region of interest" description="Disordered" evidence="2">
    <location>
        <begin position="147"/>
        <end position="167"/>
    </location>
</feature>
<evidence type="ECO:0000313" key="3">
    <source>
        <dbReference type="EMBL" id="EAS07006.2"/>
    </source>
</evidence>
<evidence type="ECO:0000256" key="2">
    <source>
        <dbReference type="SAM" id="MobiDB-lite"/>
    </source>
</evidence>
<dbReference type="GeneID" id="7839189"/>
<feature type="coiled-coil region" evidence="1">
    <location>
        <begin position="355"/>
        <end position="500"/>
    </location>
</feature>
<dbReference type="RefSeq" id="XP_001027248.2">
    <property type="nucleotide sequence ID" value="XM_001027248.2"/>
</dbReference>
<keyword evidence="1" id="KW-0175">Coiled coil</keyword>
<dbReference type="AlphaFoldDB" id="I7MAZ6"/>
<feature type="compositionally biased region" description="Polar residues" evidence="2">
    <location>
        <begin position="41"/>
        <end position="59"/>
    </location>
</feature>
<gene>
    <name evidence="3" type="ORF">TTHERM_00841330</name>
</gene>